<evidence type="ECO:0000256" key="5">
    <source>
        <dbReference type="ARBA" id="ARBA00022741"/>
    </source>
</evidence>
<dbReference type="AlphaFoldDB" id="C5FM18"/>
<sequence length="260" mass="30066">MDTNMLESEFQHFTMSRQNTRYHCPWEQMIIVGVAGSSGSGKSSVSHEIINLLDLPGASILVMDSFYKTLTPEQNAIAHADEYDFDSPLAIDFDVLVELLRDLKKGYPSIGLSLKVEIPKYSFKKHQRETETTTMHPPRVLILEGILAFTDPRILELLDLKIFVEADMDVCLGRRIARDVRERGRTIDSILKQWFKFVKPSYTRYVEPQRIISDIIIPRGIENKIAIDLVVKHIQRSLVKQANYYNIRDRRPSINRRLSF</sequence>
<evidence type="ECO:0000256" key="4">
    <source>
        <dbReference type="ARBA" id="ARBA00022679"/>
    </source>
</evidence>
<dbReference type="STRING" id="554155.C5FM18"/>
<dbReference type="OrthoDB" id="738517at2759"/>
<keyword evidence="4" id="KW-0808">Transferase</keyword>
<evidence type="ECO:0000259" key="7">
    <source>
        <dbReference type="Pfam" id="PF00485"/>
    </source>
</evidence>
<dbReference type="GO" id="GO:0005524">
    <property type="term" value="F:ATP binding"/>
    <property type="evidence" value="ECO:0007669"/>
    <property type="project" value="InterPro"/>
</dbReference>
<comment type="pathway">
    <text evidence="2">Pyrimidine metabolism; CTP biosynthesis via salvage pathway; CTP from cytidine: step 1/3.</text>
</comment>
<accession>C5FM18</accession>
<comment type="pathway">
    <text evidence="1">Pyrimidine metabolism; UMP biosynthesis via salvage pathway; UMP from uridine: step 1/1.</text>
</comment>
<dbReference type="CDD" id="cd02023">
    <property type="entry name" value="UMPK"/>
    <property type="match status" value="1"/>
</dbReference>
<protein>
    <recommendedName>
        <fullName evidence="3">uridine/cytidine kinase</fullName>
        <ecNumber evidence="3">2.7.1.48</ecNumber>
    </recommendedName>
</protein>
<dbReference type="EMBL" id="DS995703">
    <property type="protein sequence ID" value="EEQ30740.1"/>
    <property type="molecule type" value="Genomic_DNA"/>
</dbReference>
<dbReference type="UniPathway" id="UPA00574">
    <property type="reaction ID" value="UER00637"/>
</dbReference>
<evidence type="ECO:0000256" key="6">
    <source>
        <dbReference type="ARBA" id="ARBA00022777"/>
    </source>
</evidence>
<dbReference type="VEuPathDB" id="FungiDB:MCYG_03559"/>
<organism evidence="8 9">
    <name type="scientific">Arthroderma otae (strain ATCC MYA-4605 / CBS 113480)</name>
    <name type="common">Microsporum canis</name>
    <dbReference type="NCBI Taxonomy" id="554155"/>
    <lineage>
        <taxon>Eukaryota</taxon>
        <taxon>Fungi</taxon>
        <taxon>Dikarya</taxon>
        <taxon>Ascomycota</taxon>
        <taxon>Pezizomycotina</taxon>
        <taxon>Eurotiomycetes</taxon>
        <taxon>Eurotiomycetidae</taxon>
        <taxon>Onygenales</taxon>
        <taxon>Arthrodermataceae</taxon>
        <taxon>Microsporum</taxon>
    </lineage>
</organism>
<feature type="domain" description="Phosphoribulokinase/uridine kinase" evidence="7">
    <location>
        <begin position="31"/>
        <end position="226"/>
    </location>
</feature>
<keyword evidence="5" id="KW-0547">Nucleotide-binding</keyword>
<name>C5FM18_ARTOC</name>
<keyword evidence="6 8" id="KW-0418">Kinase</keyword>
<dbReference type="RefSeq" id="XP_002848053.1">
    <property type="nucleotide sequence ID" value="XM_002848007.1"/>
</dbReference>
<dbReference type="GO" id="GO:0004849">
    <property type="term" value="F:uridine kinase activity"/>
    <property type="evidence" value="ECO:0007669"/>
    <property type="project" value="UniProtKB-EC"/>
</dbReference>
<proteinExistence type="predicted"/>
<dbReference type="FunFam" id="3.40.50.300:FF:000339">
    <property type="entry name" value="Uridine kinase"/>
    <property type="match status" value="1"/>
</dbReference>
<gene>
    <name evidence="8" type="ORF">MCYG_03559</name>
</gene>
<evidence type="ECO:0000256" key="3">
    <source>
        <dbReference type="ARBA" id="ARBA00012137"/>
    </source>
</evidence>
<dbReference type="Proteomes" id="UP000002035">
    <property type="component" value="Unassembled WGS sequence"/>
</dbReference>
<dbReference type="GeneID" id="9229375"/>
<reference evidence="9" key="1">
    <citation type="journal article" date="2012" name="MBio">
        <title>Comparative genome analysis of Trichophyton rubrum and related dermatophytes reveals candidate genes involved in infection.</title>
        <authorList>
            <person name="Martinez D.A."/>
            <person name="Oliver B.G."/>
            <person name="Graeser Y."/>
            <person name="Goldberg J.M."/>
            <person name="Li W."/>
            <person name="Martinez-Rossi N.M."/>
            <person name="Monod M."/>
            <person name="Shelest E."/>
            <person name="Barton R.C."/>
            <person name="Birch E."/>
            <person name="Brakhage A.A."/>
            <person name="Chen Z."/>
            <person name="Gurr S.J."/>
            <person name="Heiman D."/>
            <person name="Heitman J."/>
            <person name="Kosti I."/>
            <person name="Rossi A."/>
            <person name="Saif S."/>
            <person name="Samalova M."/>
            <person name="Saunders C.W."/>
            <person name="Shea T."/>
            <person name="Summerbell R.C."/>
            <person name="Xu J."/>
            <person name="Young S."/>
            <person name="Zeng Q."/>
            <person name="Birren B.W."/>
            <person name="Cuomo C.A."/>
            <person name="White T.C."/>
        </authorList>
    </citation>
    <scope>NUCLEOTIDE SEQUENCE [LARGE SCALE GENOMIC DNA]</scope>
    <source>
        <strain evidence="9">ATCC MYA-4605 / CBS 113480</strain>
    </source>
</reference>
<keyword evidence="9" id="KW-1185">Reference proteome</keyword>
<dbReference type="PRINTS" id="PR00988">
    <property type="entry name" value="URIDINKINASE"/>
</dbReference>
<dbReference type="eggNOG" id="KOG4203">
    <property type="taxonomic scope" value="Eukaryota"/>
</dbReference>
<dbReference type="InterPro" id="IPR006083">
    <property type="entry name" value="PRK/URK"/>
</dbReference>
<dbReference type="GO" id="GO:0044206">
    <property type="term" value="P:UMP salvage"/>
    <property type="evidence" value="ECO:0007669"/>
    <property type="project" value="UniProtKB-UniPathway"/>
</dbReference>
<dbReference type="PANTHER" id="PTHR10285">
    <property type="entry name" value="URIDINE KINASE"/>
    <property type="match status" value="1"/>
</dbReference>
<dbReference type="SUPFAM" id="SSF52540">
    <property type="entry name" value="P-loop containing nucleoside triphosphate hydrolases"/>
    <property type="match status" value="1"/>
</dbReference>
<dbReference type="OMA" id="TVKPMHE"/>
<dbReference type="Pfam" id="PF00485">
    <property type="entry name" value="PRK"/>
    <property type="match status" value="1"/>
</dbReference>
<dbReference type="HOGENOM" id="CLU_021278_1_2_1"/>
<evidence type="ECO:0000256" key="1">
    <source>
        <dbReference type="ARBA" id="ARBA00004690"/>
    </source>
</evidence>
<dbReference type="EC" id="2.7.1.48" evidence="3"/>
<evidence type="ECO:0000313" key="8">
    <source>
        <dbReference type="EMBL" id="EEQ30740.1"/>
    </source>
</evidence>
<dbReference type="InterPro" id="IPR000764">
    <property type="entry name" value="Uridine_kinase-like"/>
</dbReference>
<evidence type="ECO:0000313" key="9">
    <source>
        <dbReference type="Proteomes" id="UP000002035"/>
    </source>
</evidence>
<dbReference type="NCBIfam" id="NF004018">
    <property type="entry name" value="PRK05480.1"/>
    <property type="match status" value="1"/>
</dbReference>
<evidence type="ECO:0000256" key="2">
    <source>
        <dbReference type="ARBA" id="ARBA00004784"/>
    </source>
</evidence>
<dbReference type="InterPro" id="IPR027417">
    <property type="entry name" value="P-loop_NTPase"/>
</dbReference>
<dbReference type="Gene3D" id="3.40.50.300">
    <property type="entry name" value="P-loop containing nucleotide triphosphate hydrolases"/>
    <property type="match status" value="1"/>
</dbReference>